<protein>
    <submittedName>
        <fullName evidence="1">Uncharacterized protein</fullName>
    </submittedName>
</protein>
<dbReference type="AlphaFoldDB" id="A0A1B4FDX5"/>
<evidence type="ECO:0000313" key="2">
    <source>
        <dbReference type="Proteomes" id="UP000062519"/>
    </source>
</evidence>
<evidence type="ECO:0000313" key="1">
    <source>
        <dbReference type="EMBL" id="AOJ01903.1"/>
    </source>
</evidence>
<organism evidence="1 2">
    <name type="scientific">Burkholderia mayonis</name>
    <dbReference type="NCBI Taxonomy" id="1385591"/>
    <lineage>
        <taxon>Bacteria</taxon>
        <taxon>Pseudomonadati</taxon>
        <taxon>Pseudomonadota</taxon>
        <taxon>Betaproteobacteria</taxon>
        <taxon>Burkholderiales</taxon>
        <taxon>Burkholderiaceae</taxon>
        <taxon>Burkholderia</taxon>
        <taxon>pseudomallei group</taxon>
    </lineage>
</organism>
<name>A0A1B4FDX5_9BURK</name>
<gene>
    <name evidence="1" type="ORF">WS70_08725</name>
</gene>
<accession>A0A1B4FDX5</accession>
<proteinExistence type="predicted"/>
<sequence>MVTPVVQAWRTQELAFVFAQLNIATTVALSEEICGSLGAEDTTSISSILIHWRPLDDVKATVTVLFAETETRGMVYLM</sequence>
<keyword evidence="2" id="KW-1185">Reference proteome</keyword>
<dbReference type="KEGG" id="buu:WS70_08725"/>
<reference evidence="1 2" key="1">
    <citation type="submission" date="2015-12" db="EMBL/GenBank/DDBJ databases">
        <title>Diversity of Burkholderia near neighbor genomes.</title>
        <authorList>
            <person name="Sahl J."/>
            <person name="Wagner D."/>
            <person name="Keim P."/>
        </authorList>
    </citation>
    <scope>NUCLEOTIDE SEQUENCE [LARGE SCALE GENOMIC DNA]</scope>
    <source>
        <strain evidence="1 2">BDU6</strain>
    </source>
</reference>
<dbReference type="Proteomes" id="UP000062519">
    <property type="component" value="Chromosome 1"/>
</dbReference>
<dbReference type="EMBL" id="CP013386">
    <property type="protein sequence ID" value="AOJ01903.1"/>
    <property type="molecule type" value="Genomic_DNA"/>
</dbReference>